<protein>
    <submittedName>
        <fullName evidence="12">Zinc finger, BED domain containing 4</fullName>
    </submittedName>
</protein>
<feature type="domain" description="BED-type" evidence="11">
    <location>
        <begin position="1"/>
        <end position="57"/>
    </location>
</feature>
<dbReference type="Pfam" id="PF05699">
    <property type="entry name" value="Dimer_Tnp_hAT"/>
    <property type="match status" value="1"/>
</dbReference>
<evidence type="ECO:0000256" key="5">
    <source>
        <dbReference type="ARBA" id="ARBA00023015"/>
    </source>
</evidence>
<keyword evidence="4" id="KW-0862">Zinc</keyword>
<dbReference type="InterPro" id="IPR003656">
    <property type="entry name" value="Znf_BED"/>
</dbReference>
<dbReference type="SMART" id="SM00614">
    <property type="entry name" value="ZnF_BED"/>
    <property type="match status" value="1"/>
</dbReference>
<reference evidence="12" key="2">
    <citation type="submission" date="2016-06" db="EMBL/GenBank/DDBJ databases">
        <title>The genome of a short-lived fish provides insights into sex chromosome evolution and the genetic control of aging.</title>
        <authorList>
            <person name="Reichwald K."/>
            <person name="Felder M."/>
            <person name="Petzold A."/>
            <person name="Koch P."/>
            <person name="Groth M."/>
            <person name="Platzer M."/>
        </authorList>
    </citation>
    <scope>NUCLEOTIDE SEQUENCE</scope>
    <source>
        <tissue evidence="12">Brain</tissue>
    </source>
</reference>
<dbReference type="Pfam" id="PF02892">
    <property type="entry name" value="zf-BED"/>
    <property type="match status" value="1"/>
</dbReference>
<dbReference type="PANTHER" id="PTHR46481">
    <property type="entry name" value="ZINC FINGER BED DOMAIN-CONTAINING PROTEIN 4"/>
    <property type="match status" value="1"/>
</dbReference>
<dbReference type="GO" id="GO:0009791">
    <property type="term" value="P:post-embryonic development"/>
    <property type="evidence" value="ECO:0007669"/>
    <property type="project" value="UniProtKB-ARBA"/>
</dbReference>
<dbReference type="SUPFAM" id="SSF140996">
    <property type="entry name" value="Hermes dimerisation domain"/>
    <property type="match status" value="1"/>
</dbReference>
<evidence type="ECO:0000259" key="11">
    <source>
        <dbReference type="PROSITE" id="PS50808"/>
    </source>
</evidence>
<name>A0A1A8MBN7_9TELE</name>
<dbReference type="InterPro" id="IPR052035">
    <property type="entry name" value="ZnF_BED_domain_contain"/>
</dbReference>
<evidence type="ECO:0000256" key="4">
    <source>
        <dbReference type="ARBA" id="ARBA00022833"/>
    </source>
</evidence>
<dbReference type="GO" id="GO:0003677">
    <property type="term" value="F:DNA binding"/>
    <property type="evidence" value="ECO:0007669"/>
    <property type="project" value="UniProtKB-KW"/>
</dbReference>
<keyword evidence="2" id="KW-0479">Metal-binding</keyword>
<evidence type="ECO:0000256" key="9">
    <source>
        <dbReference type="PROSITE-ProRule" id="PRU00027"/>
    </source>
</evidence>
<sequence>MSAVWNHFKLETEGCPTATCNICKLSVSRGGKDRAAFNTTNLIRHLKNKHPAQYSEFTAATQIKTWSQPTLEAMLKNKEKLPKDSDKAKNITTKIAEFIALDDQPLSVVSNVGFRCLMEHLEPRYELPSRSYFTDTALPSIHNKLRDHLLVMLSKVSAFGFTTDIWSSSLCPMSLISFTAQWINSSFNLQRATLNAQHFRGSHTAEHVKQAIEEMLNSWGIEKERVHVIVRDNAQNMKRAMEDLAVPSLGCVAHTLQLVVHEGLLSQRSVTDTMANARKITGHFKHSPLAYSRLEDIQISLKMTVKRLQQDVHVRWNSSLYMLQSILEQKPALSIYTADHNLPATLTSSQWTLMENTAEVLVPLEELTREVSKETATAADVIPAISALRRVLSREQTTDQGVRTMKRTLLEAVETRFAEVEKEPLYSIATLVDPRYKDRYFTKSDHLRFAKDSLIQEVMKMEENRVASKEPEAAEPVSKAPRQGAGSSLGSILDEILEERQPEAQSVSTTSADVQVRIYLSEQTIPRKSNPLDYWKTHATQFPSLAAVATKFLCAPCTSVDSERLFSAVSNILDENRNRLSPDKLEMLIFLKKNMHFIWEP</sequence>
<feature type="region of interest" description="Disordered" evidence="10">
    <location>
        <begin position="465"/>
        <end position="487"/>
    </location>
</feature>
<dbReference type="InterPro" id="IPR008906">
    <property type="entry name" value="HATC_C_dom"/>
</dbReference>
<evidence type="ECO:0000256" key="8">
    <source>
        <dbReference type="ARBA" id="ARBA00023242"/>
    </source>
</evidence>
<evidence type="ECO:0000256" key="1">
    <source>
        <dbReference type="ARBA" id="ARBA00004123"/>
    </source>
</evidence>
<dbReference type="GO" id="GO:0046983">
    <property type="term" value="F:protein dimerization activity"/>
    <property type="evidence" value="ECO:0007669"/>
    <property type="project" value="InterPro"/>
</dbReference>
<gene>
    <name evidence="12" type="primary">ZBED4</name>
</gene>
<keyword evidence="6" id="KW-0238">DNA-binding</keyword>
<reference evidence="12" key="1">
    <citation type="submission" date="2016-05" db="EMBL/GenBank/DDBJ databases">
        <authorList>
            <person name="Lavstsen T."/>
            <person name="Jespersen J.S."/>
        </authorList>
    </citation>
    <scope>NUCLEOTIDE SEQUENCE</scope>
    <source>
        <tissue evidence="12">Brain</tissue>
    </source>
</reference>
<evidence type="ECO:0000256" key="6">
    <source>
        <dbReference type="ARBA" id="ARBA00023125"/>
    </source>
</evidence>
<organism evidence="12">
    <name type="scientific">Nothobranchius pienaari</name>
    <dbReference type="NCBI Taxonomy" id="704102"/>
    <lineage>
        <taxon>Eukaryota</taxon>
        <taxon>Metazoa</taxon>
        <taxon>Chordata</taxon>
        <taxon>Craniata</taxon>
        <taxon>Vertebrata</taxon>
        <taxon>Euteleostomi</taxon>
        <taxon>Actinopterygii</taxon>
        <taxon>Neopterygii</taxon>
        <taxon>Teleostei</taxon>
        <taxon>Neoteleostei</taxon>
        <taxon>Acanthomorphata</taxon>
        <taxon>Ovalentaria</taxon>
        <taxon>Atherinomorphae</taxon>
        <taxon>Cyprinodontiformes</taxon>
        <taxon>Nothobranchiidae</taxon>
        <taxon>Nothobranchius</taxon>
    </lineage>
</organism>
<dbReference type="SUPFAM" id="SSF53098">
    <property type="entry name" value="Ribonuclease H-like"/>
    <property type="match status" value="1"/>
</dbReference>
<dbReference type="InterPro" id="IPR036236">
    <property type="entry name" value="Znf_C2H2_sf"/>
</dbReference>
<dbReference type="EMBL" id="HAEF01013094">
    <property type="protein sequence ID" value="SBR54253.1"/>
    <property type="molecule type" value="Transcribed_RNA"/>
</dbReference>
<dbReference type="GO" id="GO:0005634">
    <property type="term" value="C:nucleus"/>
    <property type="evidence" value="ECO:0007669"/>
    <property type="project" value="UniProtKB-SubCell"/>
</dbReference>
<dbReference type="InterPro" id="IPR012337">
    <property type="entry name" value="RNaseH-like_sf"/>
</dbReference>
<comment type="subcellular location">
    <subcellularLocation>
        <location evidence="1">Nucleus</location>
    </subcellularLocation>
</comment>
<accession>A0A1A8MBN7</accession>
<evidence type="ECO:0000256" key="7">
    <source>
        <dbReference type="ARBA" id="ARBA00023163"/>
    </source>
</evidence>
<dbReference type="AlphaFoldDB" id="A0A1A8MBN7"/>
<dbReference type="SUPFAM" id="SSF57667">
    <property type="entry name" value="beta-beta-alpha zinc fingers"/>
    <property type="match status" value="1"/>
</dbReference>
<evidence type="ECO:0000256" key="10">
    <source>
        <dbReference type="SAM" id="MobiDB-lite"/>
    </source>
</evidence>
<dbReference type="PANTHER" id="PTHR46481:SF10">
    <property type="entry name" value="ZINC FINGER BED DOMAIN-CONTAINING PROTEIN 39"/>
    <property type="match status" value="1"/>
</dbReference>
<keyword evidence="5" id="KW-0805">Transcription regulation</keyword>
<keyword evidence="3 9" id="KW-0863">Zinc-finger</keyword>
<keyword evidence="8" id="KW-0539">Nucleus</keyword>
<evidence type="ECO:0000256" key="2">
    <source>
        <dbReference type="ARBA" id="ARBA00022723"/>
    </source>
</evidence>
<keyword evidence="7" id="KW-0804">Transcription</keyword>
<dbReference type="GO" id="GO:0008270">
    <property type="term" value="F:zinc ion binding"/>
    <property type="evidence" value="ECO:0007669"/>
    <property type="project" value="UniProtKB-KW"/>
</dbReference>
<evidence type="ECO:0000313" key="12">
    <source>
        <dbReference type="EMBL" id="SBR54253.1"/>
    </source>
</evidence>
<evidence type="ECO:0000256" key="3">
    <source>
        <dbReference type="ARBA" id="ARBA00022771"/>
    </source>
</evidence>
<proteinExistence type="predicted"/>
<dbReference type="PROSITE" id="PS50808">
    <property type="entry name" value="ZF_BED"/>
    <property type="match status" value="1"/>
</dbReference>